<feature type="domain" description="Myb/SANT-like" evidence="2">
    <location>
        <begin position="26"/>
        <end position="123"/>
    </location>
</feature>
<reference evidence="3 4" key="1">
    <citation type="journal article" date="2023" name="BMC Biotechnol.">
        <title>Vitis rotundifolia cv Carlos genome sequencing.</title>
        <authorList>
            <person name="Huff M."/>
            <person name="Hulse-Kemp A."/>
            <person name="Scheffler B."/>
            <person name="Youngblood R."/>
            <person name="Simpson S."/>
            <person name="Babiker E."/>
            <person name="Staton M."/>
        </authorList>
    </citation>
    <scope>NUCLEOTIDE SEQUENCE [LARGE SCALE GENOMIC DNA]</scope>
    <source>
        <tissue evidence="3">Leaf</tissue>
    </source>
</reference>
<gene>
    <name evidence="3" type="ORF">PVL29_000686</name>
</gene>
<dbReference type="InterPro" id="IPR024752">
    <property type="entry name" value="Myb/SANT-like_dom"/>
</dbReference>
<protein>
    <recommendedName>
        <fullName evidence="2">Myb/SANT-like domain-containing protein</fullName>
    </recommendedName>
</protein>
<name>A0AA39E6V5_VITRO</name>
<sequence length="316" mass="34693">MDDALDGQQGGEAKCNMISSGSKRRQWSEKEEGALVEALHELCRAGWKTDNGIFRTGYAAALEKAMESKVPGSNLKASPHIDSRLKVFKKRCCAIADMKGAAGIHWDNEDHMVLCDNDDVWKQWVESHPYAKGLRNKPFPHYDDLCIIFGKNETNGKGVEMATGGAKALGHKVANNDEENEIGSGGSSDTDVLIHDVQLLQVPVQDSSKSTPFKKRKRCGNCLSSEVEELTKMLGTFLEQNKGLLAVLTSLLKAKAAAAEKRAKLNGELMKLSLNLQARLRAAYMIVCDPAKVDLFFSLPDDEKAEWVSMLLLGLV</sequence>
<accession>A0AA39E6V5</accession>
<comment type="caution">
    <text evidence="3">The sequence shown here is derived from an EMBL/GenBank/DDBJ whole genome shotgun (WGS) entry which is preliminary data.</text>
</comment>
<keyword evidence="4" id="KW-1185">Reference proteome</keyword>
<evidence type="ECO:0000256" key="1">
    <source>
        <dbReference type="SAM" id="MobiDB-lite"/>
    </source>
</evidence>
<dbReference type="EMBL" id="JARBHA010000001">
    <property type="protein sequence ID" value="KAJ9708789.1"/>
    <property type="molecule type" value="Genomic_DNA"/>
</dbReference>
<dbReference type="PANTHER" id="PTHR46250:SF15">
    <property type="entry name" value="OS01G0523800 PROTEIN"/>
    <property type="match status" value="1"/>
</dbReference>
<dbReference type="PANTHER" id="PTHR46250">
    <property type="entry name" value="MYB/SANT-LIKE DNA-BINDING DOMAIN PROTEIN-RELATED"/>
    <property type="match status" value="1"/>
</dbReference>
<evidence type="ECO:0000313" key="3">
    <source>
        <dbReference type="EMBL" id="KAJ9708789.1"/>
    </source>
</evidence>
<dbReference type="AlphaFoldDB" id="A0AA39E6V5"/>
<organism evidence="3 4">
    <name type="scientific">Vitis rotundifolia</name>
    <name type="common">Muscadine grape</name>
    <dbReference type="NCBI Taxonomy" id="103349"/>
    <lineage>
        <taxon>Eukaryota</taxon>
        <taxon>Viridiplantae</taxon>
        <taxon>Streptophyta</taxon>
        <taxon>Embryophyta</taxon>
        <taxon>Tracheophyta</taxon>
        <taxon>Spermatophyta</taxon>
        <taxon>Magnoliopsida</taxon>
        <taxon>eudicotyledons</taxon>
        <taxon>Gunneridae</taxon>
        <taxon>Pentapetalae</taxon>
        <taxon>rosids</taxon>
        <taxon>Vitales</taxon>
        <taxon>Vitaceae</taxon>
        <taxon>Viteae</taxon>
        <taxon>Vitis</taxon>
    </lineage>
</organism>
<dbReference type="Pfam" id="PF12776">
    <property type="entry name" value="Myb_DNA-bind_3"/>
    <property type="match status" value="1"/>
</dbReference>
<dbReference type="Proteomes" id="UP001168098">
    <property type="component" value="Unassembled WGS sequence"/>
</dbReference>
<evidence type="ECO:0000313" key="4">
    <source>
        <dbReference type="Proteomes" id="UP001168098"/>
    </source>
</evidence>
<proteinExistence type="predicted"/>
<evidence type="ECO:0000259" key="2">
    <source>
        <dbReference type="Pfam" id="PF12776"/>
    </source>
</evidence>
<feature type="region of interest" description="Disordered" evidence="1">
    <location>
        <begin position="1"/>
        <end position="26"/>
    </location>
</feature>